<keyword evidence="4" id="KW-1185">Reference proteome</keyword>
<gene>
    <name evidence="3" type="ORF">ACFQRB_05655</name>
</gene>
<proteinExistence type="predicted"/>
<sequence length="161" mass="17337">MSRPASRDRPDGDAPDPVLVSGRIEQSFTTGDLREFPRRTLRCTVECASGERTTAEWTGAPVEDLLAAADAPPETTHVRVHARDGYRACIPAVAALDGVLADTRDGTLLSETSQYRTRFLAPGVDGARLAKGVTELECLTVDPGEDIDRLETLALDDPGFE</sequence>
<evidence type="ECO:0000259" key="2">
    <source>
        <dbReference type="Pfam" id="PF00174"/>
    </source>
</evidence>
<accession>A0ABD5XM98</accession>
<dbReference type="SUPFAM" id="SSF56524">
    <property type="entry name" value="Oxidoreductase molybdopterin-binding domain"/>
    <property type="match status" value="1"/>
</dbReference>
<feature type="region of interest" description="Disordered" evidence="1">
    <location>
        <begin position="1"/>
        <end position="22"/>
    </location>
</feature>
<dbReference type="InterPro" id="IPR000572">
    <property type="entry name" value="OxRdtase_Mopterin-bd_dom"/>
</dbReference>
<dbReference type="InterPro" id="IPR036374">
    <property type="entry name" value="OxRdtase_Mopterin-bd_sf"/>
</dbReference>
<evidence type="ECO:0000256" key="1">
    <source>
        <dbReference type="SAM" id="MobiDB-lite"/>
    </source>
</evidence>
<dbReference type="EMBL" id="JBHSZG010000001">
    <property type="protein sequence ID" value="MFC7136184.1"/>
    <property type="molecule type" value="Genomic_DNA"/>
</dbReference>
<dbReference type="AlphaFoldDB" id="A0ABD5XM98"/>
<feature type="compositionally biased region" description="Basic and acidic residues" evidence="1">
    <location>
        <begin position="1"/>
        <end position="12"/>
    </location>
</feature>
<comment type="caution">
    <text evidence="3">The sequence shown here is derived from an EMBL/GenBank/DDBJ whole genome shotgun (WGS) entry which is preliminary data.</text>
</comment>
<evidence type="ECO:0000313" key="4">
    <source>
        <dbReference type="Proteomes" id="UP001596368"/>
    </source>
</evidence>
<dbReference type="GeneID" id="81122327"/>
<name>A0ABD5XM98_9EURY</name>
<protein>
    <submittedName>
        <fullName evidence="3">Molybdopterin-dependent oxidoreductase</fullName>
    </submittedName>
</protein>
<organism evidence="3 4">
    <name type="scientific">Halobaculum litoreum</name>
    <dbReference type="NCBI Taxonomy" id="3031998"/>
    <lineage>
        <taxon>Archaea</taxon>
        <taxon>Methanobacteriati</taxon>
        <taxon>Methanobacteriota</taxon>
        <taxon>Stenosarchaea group</taxon>
        <taxon>Halobacteria</taxon>
        <taxon>Halobacteriales</taxon>
        <taxon>Haloferacaceae</taxon>
        <taxon>Halobaculum</taxon>
    </lineage>
</organism>
<dbReference type="Gene3D" id="3.90.420.10">
    <property type="entry name" value="Oxidoreductase, molybdopterin-binding domain"/>
    <property type="match status" value="1"/>
</dbReference>
<reference evidence="3 4" key="1">
    <citation type="journal article" date="2019" name="Int. J. Syst. Evol. Microbiol.">
        <title>The Global Catalogue of Microorganisms (GCM) 10K type strain sequencing project: providing services to taxonomists for standard genome sequencing and annotation.</title>
        <authorList>
            <consortium name="The Broad Institute Genomics Platform"/>
            <consortium name="The Broad Institute Genome Sequencing Center for Infectious Disease"/>
            <person name="Wu L."/>
            <person name="Ma J."/>
        </authorList>
    </citation>
    <scope>NUCLEOTIDE SEQUENCE [LARGE SCALE GENOMIC DNA]</scope>
    <source>
        <strain evidence="3 4">DT92</strain>
    </source>
</reference>
<dbReference type="Proteomes" id="UP001596368">
    <property type="component" value="Unassembled WGS sequence"/>
</dbReference>
<dbReference type="Pfam" id="PF00174">
    <property type="entry name" value="Oxidored_molyb"/>
    <property type="match status" value="1"/>
</dbReference>
<evidence type="ECO:0000313" key="3">
    <source>
        <dbReference type="EMBL" id="MFC7136184.1"/>
    </source>
</evidence>
<dbReference type="RefSeq" id="WP_284012343.1">
    <property type="nucleotide sequence ID" value="NZ_CP126156.1"/>
</dbReference>
<feature type="domain" description="Oxidoreductase molybdopterin-binding" evidence="2">
    <location>
        <begin position="25"/>
        <end position="140"/>
    </location>
</feature>